<dbReference type="OrthoDB" id="1851194at2"/>
<proteinExistence type="predicted"/>
<dbReference type="HOGENOM" id="CLU_111488_0_0_9"/>
<evidence type="ECO:0000313" key="1">
    <source>
        <dbReference type="EMBL" id="ABX43306.1"/>
    </source>
</evidence>
<dbReference type="Pfam" id="PF10076">
    <property type="entry name" value="Phage_Mu_Gp48"/>
    <property type="match status" value="1"/>
</dbReference>
<evidence type="ECO:0008006" key="3">
    <source>
        <dbReference type="Google" id="ProtNLM"/>
    </source>
</evidence>
<keyword evidence="2" id="KW-1185">Reference proteome</keyword>
<sequence>MAANLISYVPGVLQEVREFKAITTVENPEIDNLSVSLGLALNNQFIGYLDNYGCSRWETMLAIKPLDTDTLQERNFRILARVNEQLPYTYRSLEERLADLCGKDGYSIVMDKAKYILNVRIAQSAKKNFSAVAELLDRITPCNLILSISLLYNTHNMVGGFTHNQLSAYTYGQIREEENL</sequence>
<protein>
    <recommendedName>
        <fullName evidence="3">DUF2313 domain-containing protein</fullName>
    </recommendedName>
</protein>
<dbReference type="KEGG" id="cpy:Cphy_2949"/>
<dbReference type="InterPro" id="IPR018755">
    <property type="entry name" value="Phage_Mu_Gp48"/>
</dbReference>
<dbReference type="eggNOG" id="COG4385">
    <property type="taxonomic scope" value="Bacteria"/>
</dbReference>
<dbReference type="Proteomes" id="UP000000370">
    <property type="component" value="Chromosome"/>
</dbReference>
<evidence type="ECO:0000313" key="2">
    <source>
        <dbReference type="Proteomes" id="UP000000370"/>
    </source>
</evidence>
<organism evidence="1 2">
    <name type="scientific">Lachnoclostridium phytofermentans (strain ATCC 700394 / DSM 18823 / ISDg)</name>
    <name type="common">Clostridium phytofermentans</name>
    <dbReference type="NCBI Taxonomy" id="357809"/>
    <lineage>
        <taxon>Bacteria</taxon>
        <taxon>Bacillati</taxon>
        <taxon>Bacillota</taxon>
        <taxon>Clostridia</taxon>
        <taxon>Lachnospirales</taxon>
        <taxon>Lachnospiraceae</taxon>
    </lineage>
</organism>
<dbReference type="RefSeq" id="WP_012200957.1">
    <property type="nucleotide sequence ID" value="NC_010001.1"/>
</dbReference>
<dbReference type="AlphaFoldDB" id="A9KPN2"/>
<accession>A9KPN2</accession>
<dbReference type="STRING" id="357809.Cphy_2949"/>
<name>A9KPN2_LACP7</name>
<reference evidence="2" key="1">
    <citation type="submission" date="2007-11" db="EMBL/GenBank/DDBJ databases">
        <title>Complete genome sequence of Clostridium phytofermentans ISDg.</title>
        <authorList>
            <person name="Leschine S.B."/>
            <person name="Warnick T.A."/>
            <person name="Blanchard J.L."/>
            <person name="Schnell D.J."/>
            <person name="Petit E.L."/>
            <person name="LaTouf W.G."/>
            <person name="Copeland A."/>
            <person name="Lucas S."/>
            <person name="Lapidus A."/>
            <person name="Barry K."/>
            <person name="Glavina del Rio T."/>
            <person name="Dalin E."/>
            <person name="Tice H."/>
            <person name="Pitluck S."/>
            <person name="Kiss H."/>
            <person name="Brettin T."/>
            <person name="Bruce D."/>
            <person name="Detter J.C."/>
            <person name="Han C."/>
            <person name="Kuske C."/>
            <person name="Schmutz J."/>
            <person name="Larimer F."/>
            <person name="Land M."/>
            <person name="Hauser L."/>
            <person name="Kyrpides N."/>
            <person name="Kim E.A."/>
            <person name="Richardson P."/>
        </authorList>
    </citation>
    <scope>NUCLEOTIDE SEQUENCE [LARGE SCALE GENOMIC DNA]</scope>
    <source>
        <strain evidence="2">ATCC 700394 / DSM 18823 / ISDg</strain>
    </source>
</reference>
<gene>
    <name evidence="1" type="ordered locus">Cphy_2949</name>
</gene>
<dbReference type="EMBL" id="CP000885">
    <property type="protein sequence ID" value="ABX43306.1"/>
    <property type="molecule type" value="Genomic_DNA"/>
</dbReference>